<evidence type="ECO:0000313" key="1">
    <source>
        <dbReference type="EMBL" id="SEL89988.1"/>
    </source>
</evidence>
<dbReference type="Proteomes" id="UP000182719">
    <property type="component" value="Unassembled WGS sequence"/>
</dbReference>
<proteinExistence type="predicted"/>
<dbReference type="AlphaFoldDB" id="A0A1H7TZX7"/>
<sequence length="199" mass="22033">MRGERRLLFMPVMIFALLFSIEAFAHGGPFQFTTDSIKDVSYVSLLNTKNTPITTEQPIGYSVRLWNDQLGPMFRTAKHTAPNVSFIHDVVVEVSNIYKSASVYVIPGTGGVEQHVGTAKGNTSWNITNVLADGDAYVRIANAGDRKGFPPNWQRSVTVRVLVDGEETYRNTSSCKWCHSTDVAFLLIINRATGTVIAY</sequence>
<keyword evidence="2" id="KW-1185">Reference proteome</keyword>
<evidence type="ECO:0000313" key="2">
    <source>
        <dbReference type="Proteomes" id="UP000182719"/>
    </source>
</evidence>
<organism evidence="1 2">
    <name type="scientific">Stigmatella aurantiaca</name>
    <dbReference type="NCBI Taxonomy" id="41"/>
    <lineage>
        <taxon>Bacteria</taxon>
        <taxon>Pseudomonadati</taxon>
        <taxon>Myxococcota</taxon>
        <taxon>Myxococcia</taxon>
        <taxon>Myxococcales</taxon>
        <taxon>Cystobacterineae</taxon>
        <taxon>Archangiaceae</taxon>
        <taxon>Stigmatella</taxon>
    </lineage>
</organism>
<reference evidence="2" key="1">
    <citation type="submission" date="2016-10" db="EMBL/GenBank/DDBJ databases">
        <authorList>
            <person name="Varghese N."/>
            <person name="Submissions S."/>
        </authorList>
    </citation>
    <scope>NUCLEOTIDE SEQUENCE [LARGE SCALE GENOMIC DNA]</scope>
    <source>
        <strain evidence="2">DSM 17044</strain>
    </source>
</reference>
<name>A0A1H7TZX7_STIAU</name>
<protein>
    <submittedName>
        <fullName evidence="1">Uncharacterized protein</fullName>
    </submittedName>
</protein>
<accession>A0A1H7TZX7</accession>
<dbReference type="EMBL" id="FOAP01000009">
    <property type="protein sequence ID" value="SEL89988.1"/>
    <property type="molecule type" value="Genomic_DNA"/>
</dbReference>
<gene>
    <name evidence="1" type="ORF">SAMN05444354_109235</name>
</gene>